<protein>
    <submittedName>
        <fullName evidence="2">Uncharacterized protein</fullName>
    </submittedName>
</protein>
<feature type="compositionally biased region" description="Low complexity" evidence="1">
    <location>
        <begin position="565"/>
        <end position="576"/>
    </location>
</feature>
<feature type="region of interest" description="Disordered" evidence="1">
    <location>
        <begin position="124"/>
        <end position="206"/>
    </location>
</feature>
<dbReference type="Proteomes" id="UP000612055">
    <property type="component" value="Unassembled WGS sequence"/>
</dbReference>
<dbReference type="EMBL" id="JAEHOE010000031">
    <property type="protein sequence ID" value="KAG2494332.1"/>
    <property type="molecule type" value="Genomic_DNA"/>
</dbReference>
<feature type="region of interest" description="Disordered" evidence="1">
    <location>
        <begin position="706"/>
        <end position="767"/>
    </location>
</feature>
<feature type="region of interest" description="Disordered" evidence="1">
    <location>
        <begin position="661"/>
        <end position="692"/>
    </location>
</feature>
<feature type="region of interest" description="Disordered" evidence="1">
    <location>
        <begin position="557"/>
        <end position="586"/>
    </location>
</feature>
<sequence length="924" mass="93184">MDEGHRLSRPLAVPEGAAAWCLATWRRKHYTLRLKASGVQEVFPELFTTAEKAESRPVSLSACVPGSPPVPFHGPKLARNGNHWSISGATVLLQSLQLPRGAVQVVLWRDGASGGVCVAARGTDEVGPSIAPRDGEPQGAPVGSDDELVTDEMPGDTEEEECELEGEQEEGEEQGEGKEGEGASWPQSATRAGQGSGPAAGTEVGDPRSCKIVAAWELSRQMEVPASMAGKGGVFQRVRKGLIKGLEDKRTLRFYLRPGDEGEEEGGVEVDIGEGKGARSARLSNFPRLARALGLRGGDCVRFAPHRDGHPTHFVVEGWRLGPGGRWQRLQSSGPQLDACATVISGPGAGVAAAAGEAAAGAEEGDVGHPASSAADRVTAEVPGRTEEEGSALGRALYGLGPASAAAGGVSRRCYRSPLSCGGLPERHAAALGDGGPFSRVGQGPQVKRPRHSAVVPDVGVEEGGMELDVATALVPGVPGPTCGPRLAQGLEAGAGGGAEGRSAAGVSRPEPLAAIAAAPVTAHMGAASGAMGARQGSSTVMSACSLGRSLVPDGSRLELERSPETAPASAPALLPGGQTPNESGVSLVSSLTGLELWELVRGPGPPLQPVNPSCGGGETMGSSGEPAYGATPTYFPPGSGPSRIGSTGFGELSATTAACLPAFTSPPQPPATGDASPGSRGLALPPQGQIGPQLLMGRFRASLAQASPAPSLSPRCGTRGAAQAQAGSPQPPTLLAPTGGAVPTAARPAPTASALEPQPRRGRVGRSSQIILEVTVTAGMLRKGYLQVHPTFAADFGLAPQPGAETGVDPASARSLPLRLRDASPAAPAGACEDGAAAGAFADVTLSVTPAGPGRKAVCELRGLGSWMAAHGVAEGSVVGVVAFQPRGDFSIALVGAQPDGGLSGEGSDMEVTEEESDAEVAS</sequence>
<feature type="compositionally biased region" description="Acidic residues" evidence="1">
    <location>
        <begin position="909"/>
        <end position="924"/>
    </location>
</feature>
<feature type="compositionally biased region" description="Low complexity" evidence="1">
    <location>
        <begin position="706"/>
        <end position="729"/>
    </location>
</feature>
<accession>A0A835Y353</accession>
<keyword evidence="3" id="KW-1185">Reference proteome</keyword>
<gene>
    <name evidence="2" type="ORF">HYH03_007390</name>
</gene>
<evidence type="ECO:0000313" key="2">
    <source>
        <dbReference type="EMBL" id="KAG2494332.1"/>
    </source>
</evidence>
<feature type="region of interest" description="Disordered" evidence="1">
    <location>
        <begin position="433"/>
        <end position="453"/>
    </location>
</feature>
<organism evidence="2 3">
    <name type="scientific">Edaphochlamys debaryana</name>
    <dbReference type="NCBI Taxonomy" id="47281"/>
    <lineage>
        <taxon>Eukaryota</taxon>
        <taxon>Viridiplantae</taxon>
        <taxon>Chlorophyta</taxon>
        <taxon>core chlorophytes</taxon>
        <taxon>Chlorophyceae</taxon>
        <taxon>CS clade</taxon>
        <taxon>Chlamydomonadales</taxon>
        <taxon>Chlamydomonadales incertae sedis</taxon>
        <taxon>Edaphochlamys</taxon>
    </lineage>
</organism>
<proteinExistence type="predicted"/>
<reference evidence="2" key="1">
    <citation type="journal article" date="2020" name="bioRxiv">
        <title>Comparative genomics of Chlamydomonas.</title>
        <authorList>
            <person name="Craig R.J."/>
            <person name="Hasan A.R."/>
            <person name="Ness R.W."/>
            <person name="Keightley P.D."/>
        </authorList>
    </citation>
    <scope>NUCLEOTIDE SEQUENCE</scope>
    <source>
        <strain evidence="2">CCAP 11/70</strain>
    </source>
</reference>
<evidence type="ECO:0000313" key="3">
    <source>
        <dbReference type="Proteomes" id="UP000612055"/>
    </source>
</evidence>
<name>A0A835Y353_9CHLO</name>
<feature type="compositionally biased region" description="Acidic residues" evidence="1">
    <location>
        <begin position="144"/>
        <end position="174"/>
    </location>
</feature>
<feature type="region of interest" description="Disordered" evidence="1">
    <location>
        <begin position="617"/>
        <end position="649"/>
    </location>
</feature>
<feature type="region of interest" description="Disordered" evidence="1">
    <location>
        <begin position="899"/>
        <end position="924"/>
    </location>
</feature>
<comment type="caution">
    <text evidence="2">The sequence shown here is derived from an EMBL/GenBank/DDBJ whole genome shotgun (WGS) entry which is preliminary data.</text>
</comment>
<dbReference type="AlphaFoldDB" id="A0A835Y353"/>
<evidence type="ECO:0000256" key="1">
    <source>
        <dbReference type="SAM" id="MobiDB-lite"/>
    </source>
</evidence>
<feature type="compositionally biased region" description="Low complexity" evidence="1">
    <location>
        <begin position="737"/>
        <end position="755"/>
    </location>
</feature>